<reference evidence="7" key="1">
    <citation type="submission" date="2023-07" db="EMBL/GenBank/DDBJ databases">
        <authorList>
            <consortium name="AG Swart"/>
            <person name="Singh M."/>
            <person name="Singh A."/>
            <person name="Seah K."/>
            <person name="Emmerich C."/>
        </authorList>
    </citation>
    <scope>NUCLEOTIDE SEQUENCE</scope>
    <source>
        <strain evidence="7">DP1</strain>
    </source>
</reference>
<keyword evidence="3" id="KW-0479">Metal-binding</keyword>
<dbReference type="AlphaFoldDB" id="A0AAD1UHP0"/>
<evidence type="ECO:0000256" key="3">
    <source>
        <dbReference type="ARBA" id="ARBA00022723"/>
    </source>
</evidence>
<dbReference type="Gene3D" id="3.40.1190.10">
    <property type="entry name" value="Mur-like, catalytic domain"/>
    <property type="match status" value="1"/>
</dbReference>
<evidence type="ECO:0000256" key="1">
    <source>
        <dbReference type="ARBA" id="ARBA00008276"/>
    </source>
</evidence>
<proteinExistence type="inferred from homology"/>
<dbReference type="GO" id="GO:0046872">
    <property type="term" value="F:metal ion binding"/>
    <property type="evidence" value="ECO:0007669"/>
    <property type="project" value="UniProtKB-KW"/>
</dbReference>
<evidence type="ECO:0000313" key="7">
    <source>
        <dbReference type="EMBL" id="CAI2369606.1"/>
    </source>
</evidence>
<accession>A0AAD1UHP0</accession>
<dbReference type="NCBIfam" id="TIGR01499">
    <property type="entry name" value="folC"/>
    <property type="match status" value="1"/>
</dbReference>
<dbReference type="GO" id="GO:0008841">
    <property type="term" value="F:dihydrofolate synthase activity"/>
    <property type="evidence" value="ECO:0007669"/>
    <property type="project" value="TreeGrafter"/>
</dbReference>
<comment type="caution">
    <text evidence="7">The sequence shown here is derived from an EMBL/GenBank/DDBJ whole genome shotgun (WGS) entry which is preliminary data.</text>
</comment>
<evidence type="ECO:0000256" key="5">
    <source>
        <dbReference type="ARBA" id="ARBA00022840"/>
    </source>
</evidence>
<name>A0AAD1UHP0_EUPCR</name>
<gene>
    <name evidence="7" type="ORF">ECRASSUSDP1_LOCUS10909</name>
</gene>
<dbReference type="Proteomes" id="UP001295684">
    <property type="component" value="Unassembled WGS sequence"/>
</dbReference>
<dbReference type="Gene3D" id="3.90.190.20">
    <property type="entry name" value="Mur ligase, C-terminal domain"/>
    <property type="match status" value="1"/>
</dbReference>
<evidence type="ECO:0000256" key="4">
    <source>
        <dbReference type="ARBA" id="ARBA00022741"/>
    </source>
</evidence>
<dbReference type="GO" id="GO:0005739">
    <property type="term" value="C:mitochondrion"/>
    <property type="evidence" value="ECO:0007669"/>
    <property type="project" value="TreeGrafter"/>
</dbReference>
<keyword evidence="4" id="KW-0547">Nucleotide-binding</keyword>
<dbReference type="InterPro" id="IPR036615">
    <property type="entry name" value="Mur_ligase_C_dom_sf"/>
</dbReference>
<organism evidence="7 8">
    <name type="scientific">Euplotes crassus</name>
    <dbReference type="NCBI Taxonomy" id="5936"/>
    <lineage>
        <taxon>Eukaryota</taxon>
        <taxon>Sar</taxon>
        <taxon>Alveolata</taxon>
        <taxon>Ciliophora</taxon>
        <taxon>Intramacronucleata</taxon>
        <taxon>Spirotrichea</taxon>
        <taxon>Hypotrichia</taxon>
        <taxon>Euplotida</taxon>
        <taxon>Euplotidae</taxon>
        <taxon>Moneuplotes</taxon>
    </lineage>
</organism>
<dbReference type="InterPro" id="IPR001645">
    <property type="entry name" value="Folylpolyglutamate_synth"/>
</dbReference>
<evidence type="ECO:0000256" key="2">
    <source>
        <dbReference type="ARBA" id="ARBA00022598"/>
    </source>
</evidence>
<evidence type="ECO:0000256" key="6">
    <source>
        <dbReference type="ARBA" id="ARBA00022842"/>
    </source>
</evidence>
<keyword evidence="2" id="KW-0436">Ligase</keyword>
<dbReference type="SUPFAM" id="SSF53623">
    <property type="entry name" value="MurD-like peptide ligases, catalytic domain"/>
    <property type="match status" value="1"/>
</dbReference>
<dbReference type="GO" id="GO:0005524">
    <property type="term" value="F:ATP binding"/>
    <property type="evidence" value="ECO:0007669"/>
    <property type="project" value="UniProtKB-KW"/>
</dbReference>
<keyword evidence="6" id="KW-0460">Magnesium</keyword>
<comment type="similarity">
    <text evidence="1">Belongs to the folylpolyglutamate synthase family.</text>
</comment>
<dbReference type="EMBL" id="CAMPGE010010760">
    <property type="protein sequence ID" value="CAI2369606.1"/>
    <property type="molecule type" value="Genomic_DNA"/>
</dbReference>
<sequence>MESVHNEFCQKVNQAFKRIPSTLPNFTLHAVKYFLWNFDNPQKSYKIVHVAGTNGKGSVSIKTAALLRKSGYKVGLFTSPHISSVRERIRLNLELIPEEEFIKYYDICEKFETELEITLGFFQVTLCMALLYFQQENCDYVILECGIGGLSSSTNVVDSDFAVITSIGLDHKNVLGVTEKHICRDKAGIIRQNIPFVVGPTIPLDIIEPICKIHNSKLVVVDEKNENFVTLNQSISYALYKEIIEVAEEVPHELNQEEIDLALDVNLPCRMDLIPIENVKDLAPGLDFYPKASYMDVAHNSPAFKSLFKTVLSIYKDFEDLVIYVICTFSKDKEISESLKALCKGANDIRIVVIKHFKLIKEDAAIGYISQAKSSESPDTEKINDLYEKGDLKENVIATLNKINELKHENAILLHCGSVFLMEFIKDLYKVPQEKDLENLNSQV</sequence>
<dbReference type="GO" id="GO:0005829">
    <property type="term" value="C:cytosol"/>
    <property type="evidence" value="ECO:0007669"/>
    <property type="project" value="TreeGrafter"/>
</dbReference>
<protein>
    <submittedName>
        <fullName evidence="7">Uncharacterized protein</fullName>
    </submittedName>
</protein>
<dbReference type="InterPro" id="IPR036565">
    <property type="entry name" value="Mur-like_cat_sf"/>
</dbReference>
<dbReference type="PANTHER" id="PTHR11136:SF0">
    <property type="entry name" value="DIHYDROFOLATE SYNTHETASE-RELATED"/>
    <property type="match status" value="1"/>
</dbReference>
<keyword evidence="5" id="KW-0067">ATP-binding</keyword>
<keyword evidence="8" id="KW-1185">Reference proteome</keyword>
<dbReference type="PANTHER" id="PTHR11136">
    <property type="entry name" value="FOLYLPOLYGLUTAMATE SYNTHASE-RELATED"/>
    <property type="match status" value="1"/>
</dbReference>
<dbReference type="SUPFAM" id="SSF53244">
    <property type="entry name" value="MurD-like peptide ligases, peptide-binding domain"/>
    <property type="match status" value="1"/>
</dbReference>
<dbReference type="GO" id="GO:0004326">
    <property type="term" value="F:tetrahydrofolylpolyglutamate synthase activity"/>
    <property type="evidence" value="ECO:0007669"/>
    <property type="project" value="InterPro"/>
</dbReference>
<evidence type="ECO:0000313" key="8">
    <source>
        <dbReference type="Proteomes" id="UP001295684"/>
    </source>
</evidence>